<dbReference type="EMBL" id="UINC01001861">
    <property type="protein sequence ID" value="SUZ90039.1"/>
    <property type="molecule type" value="Genomic_DNA"/>
</dbReference>
<feature type="transmembrane region" description="Helical" evidence="7">
    <location>
        <begin position="72"/>
        <end position="94"/>
    </location>
</feature>
<feature type="compositionally biased region" description="Polar residues" evidence="6">
    <location>
        <begin position="40"/>
        <end position="57"/>
    </location>
</feature>
<dbReference type="GO" id="GO:0009003">
    <property type="term" value="F:signal peptidase activity"/>
    <property type="evidence" value="ECO:0007669"/>
    <property type="project" value="UniProtKB-EC"/>
</dbReference>
<dbReference type="GO" id="GO:0016020">
    <property type="term" value="C:membrane"/>
    <property type="evidence" value="ECO:0007669"/>
    <property type="project" value="InterPro"/>
</dbReference>
<dbReference type="Pfam" id="PF10502">
    <property type="entry name" value="Peptidase_S26"/>
    <property type="match status" value="1"/>
</dbReference>
<name>A0A381RGL2_9ZZZZ</name>
<sequence length="234" mass="26515">MTDPKDPISPNRWRAPDWPTSSTDDDALHDPADNKHGNQHRSSSVGKNAADAQSANVSTTRPTLLTRIGEEFVAWIKTLASAAVYATLIVTFGFQVARVEGQSMAPTLIDQDRLIVNKLIYRLTEPHRSEIVMLYYPIDPDKSFVKRVIAEEGDAVAIDRGQVFVNNVPLPDEYVPQDYRSYEDYGPTIVPKGYYFVMGDHRNNSSDSRHWGMVPKKYIIGRVQLRWWPIPTAR</sequence>
<dbReference type="InterPro" id="IPR036286">
    <property type="entry name" value="LexA/Signal_pep-like_sf"/>
</dbReference>
<keyword evidence="5" id="KW-0378">Hydrolase</keyword>
<evidence type="ECO:0000259" key="8">
    <source>
        <dbReference type="Pfam" id="PF10502"/>
    </source>
</evidence>
<feature type="domain" description="Peptidase S26" evidence="8">
    <location>
        <begin position="74"/>
        <end position="228"/>
    </location>
</feature>
<evidence type="ECO:0000256" key="2">
    <source>
        <dbReference type="ARBA" id="ARBA00009370"/>
    </source>
</evidence>
<gene>
    <name evidence="9" type="ORF">METZ01_LOCUS42893</name>
</gene>
<dbReference type="PROSITE" id="PS00761">
    <property type="entry name" value="SPASE_I_3"/>
    <property type="match status" value="1"/>
</dbReference>
<evidence type="ECO:0000313" key="9">
    <source>
        <dbReference type="EMBL" id="SUZ90039.1"/>
    </source>
</evidence>
<dbReference type="NCBIfam" id="TIGR02227">
    <property type="entry name" value="sigpep_I_bact"/>
    <property type="match status" value="1"/>
</dbReference>
<dbReference type="PANTHER" id="PTHR43390:SF1">
    <property type="entry name" value="CHLOROPLAST PROCESSING PEPTIDASE"/>
    <property type="match status" value="1"/>
</dbReference>
<dbReference type="GO" id="GO:0004252">
    <property type="term" value="F:serine-type endopeptidase activity"/>
    <property type="evidence" value="ECO:0007669"/>
    <property type="project" value="InterPro"/>
</dbReference>
<dbReference type="PRINTS" id="PR00727">
    <property type="entry name" value="LEADERPTASE"/>
</dbReference>
<feature type="non-terminal residue" evidence="9">
    <location>
        <position position="234"/>
    </location>
</feature>
<dbReference type="InterPro" id="IPR019756">
    <property type="entry name" value="Pept_S26A_signal_pept_1_Ser-AS"/>
</dbReference>
<keyword evidence="7" id="KW-1133">Transmembrane helix</keyword>
<dbReference type="CDD" id="cd06530">
    <property type="entry name" value="S26_SPase_I"/>
    <property type="match status" value="1"/>
</dbReference>
<proteinExistence type="inferred from homology"/>
<dbReference type="InterPro" id="IPR000223">
    <property type="entry name" value="Pept_S26A_signal_pept_1"/>
</dbReference>
<evidence type="ECO:0000256" key="6">
    <source>
        <dbReference type="SAM" id="MobiDB-lite"/>
    </source>
</evidence>
<keyword evidence="7" id="KW-0812">Transmembrane</keyword>
<dbReference type="EC" id="3.4.21.89" evidence="3"/>
<protein>
    <recommendedName>
        <fullName evidence="3">signal peptidase I</fullName>
        <ecNumber evidence="3">3.4.21.89</ecNumber>
    </recommendedName>
</protein>
<dbReference type="InterPro" id="IPR019758">
    <property type="entry name" value="Pept_S26A_signal_pept_1_CS"/>
</dbReference>
<evidence type="ECO:0000256" key="7">
    <source>
        <dbReference type="SAM" id="Phobius"/>
    </source>
</evidence>
<feature type="region of interest" description="Disordered" evidence="6">
    <location>
        <begin position="1"/>
        <end position="57"/>
    </location>
</feature>
<feature type="compositionally biased region" description="Basic and acidic residues" evidence="6">
    <location>
        <begin position="26"/>
        <end position="36"/>
    </location>
</feature>
<keyword evidence="7" id="KW-0472">Membrane</keyword>
<dbReference type="GO" id="GO:0006465">
    <property type="term" value="P:signal peptide processing"/>
    <property type="evidence" value="ECO:0007669"/>
    <property type="project" value="InterPro"/>
</dbReference>
<evidence type="ECO:0000256" key="1">
    <source>
        <dbReference type="ARBA" id="ARBA00000677"/>
    </source>
</evidence>
<dbReference type="PROSITE" id="PS00501">
    <property type="entry name" value="SPASE_I_1"/>
    <property type="match status" value="1"/>
</dbReference>
<dbReference type="Gene3D" id="2.10.109.10">
    <property type="entry name" value="Umud Fragment, subunit A"/>
    <property type="match status" value="1"/>
</dbReference>
<evidence type="ECO:0000256" key="5">
    <source>
        <dbReference type="ARBA" id="ARBA00022801"/>
    </source>
</evidence>
<organism evidence="9">
    <name type="scientific">marine metagenome</name>
    <dbReference type="NCBI Taxonomy" id="408172"/>
    <lineage>
        <taxon>unclassified sequences</taxon>
        <taxon>metagenomes</taxon>
        <taxon>ecological metagenomes</taxon>
    </lineage>
</organism>
<accession>A0A381RGL2</accession>
<dbReference type="PANTHER" id="PTHR43390">
    <property type="entry name" value="SIGNAL PEPTIDASE I"/>
    <property type="match status" value="1"/>
</dbReference>
<comment type="similarity">
    <text evidence="2">Belongs to the peptidase S26 family.</text>
</comment>
<comment type="catalytic activity">
    <reaction evidence="1">
        <text>Cleavage of hydrophobic, N-terminal signal or leader sequences from secreted and periplasmic proteins.</text>
        <dbReference type="EC" id="3.4.21.89"/>
    </reaction>
</comment>
<dbReference type="SUPFAM" id="SSF51306">
    <property type="entry name" value="LexA/Signal peptidase"/>
    <property type="match status" value="1"/>
</dbReference>
<keyword evidence="4" id="KW-0645">Protease</keyword>
<dbReference type="InterPro" id="IPR019533">
    <property type="entry name" value="Peptidase_S26"/>
</dbReference>
<reference evidence="9" key="1">
    <citation type="submission" date="2018-05" db="EMBL/GenBank/DDBJ databases">
        <authorList>
            <person name="Lanie J.A."/>
            <person name="Ng W.-L."/>
            <person name="Kazmierczak K.M."/>
            <person name="Andrzejewski T.M."/>
            <person name="Davidsen T.M."/>
            <person name="Wayne K.J."/>
            <person name="Tettelin H."/>
            <person name="Glass J.I."/>
            <person name="Rusch D."/>
            <person name="Podicherti R."/>
            <person name="Tsui H.-C.T."/>
            <person name="Winkler M.E."/>
        </authorList>
    </citation>
    <scope>NUCLEOTIDE SEQUENCE</scope>
</reference>
<evidence type="ECO:0000256" key="4">
    <source>
        <dbReference type="ARBA" id="ARBA00022670"/>
    </source>
</evidence>
<dbReference type="AlphaFoldDB" id="A0A381RGL2"/>
<evidence type="ECO:0000256" key="3">
    <source>
        <dbReference type="ARBA" id="ARBA00013208"/>
    </source>
</evidence>